<dbReference type="GO" id="GO:0008311">
    <property type="term" value="F:double-stranded DNA 3'-5' DNA exonuclease activity"/>
    <property type="evidence" value="ECO:0007669"/>
    <property type="project" value="TreeGrafter"/>
</dbReference>
<comment type="cofactor">
    <cofactor evidence="10">
        <name>Mg(2+)</name>
        <dbReference type="ChEBI" id="CHEBI:18420"/>
    </cofactor>
    <cofactor evidence="10">
        <name>Mn(2+)</name>
        <dbReference type="ChEBI" id="CHEBI:29035"/>
    </cofactor>
    <text evidence="10">Probably binds two magnesium or manganese ions per subunit.</text>
</comment>
<evidence type="ECO:0000256" key="10">
    <source>
        <dbReference type="PIRSR" id="PIRSR604808-2"/>
    </source>
</evidence>
<organism evidence="15 16">
    <name type="scientific">Agrocybe pediades</name>
    <dbReference type="NCBI Taxonomy" id="84607"/>
    <lineage>
        <taxon>Eukaryota</taxon>
        <taxon>Fungi</taxon>
        <taxon>Dikarya</taxon>
        <taxon>Basidiomycota</taxon>
        <taxon>Agaricomycotina</taxon>
        <taxon>Agaricomycetes</taxon>
        <taxon>Agaricomycetidae</taxon>
        <taxon>Agaricales</taxon>
        <taxon>Agaricineae</taxon>
        <taxon>Strophariaceae</taxon>
        <taxon>Agrocybe</taxon>
    </lineage>
</organism>
<dbReference type="InterPro" id="IPR005135">
    <property type="entry name" value="Endo/exonuclease/phosphatase"/>
</dbReference>
<dbReference type="Gene3D" id="3.60.10.10">
    <property type="entry name" value="Endonuclease/exonuclease/phosphatase"/>
    <property type="match status" value="1"/>
</dbReference>
<keyword evidence="10" id="KW-0464">Manganese</keyword>
<dbReference type="GO" id="GO:0008270">
    <property type="term" value="F:zinc ion binding"/>
    <property type="evidence" value="ECO:0007669"/>
    <property type="project" value="UniProtKB-KW"/>
</dbReference>
<feature type="compositionally biased region" description="Polar residues" evidence="13">
    <location>
        <begin position="420"/>
        <end position="434"/>
    </location>
</feature>
<feature type="site" description="Transition state stabilizer" evidence="11">
    <location>
        <position position="197"/>
    </location>
</feature>
<dbReference type="PANTHER" id="PTHR22748">
    <property type="entry name" value="AP ENDONUCLEASE"/>
    <property type="match status" value="1"/>
</dbReference>
<accession>A0A8H4QG76</accession>
<evidence type="ECO:0000256" key="12">
    <source>
        <dbReference type="PROSITE-ProRule" id="PRU01343"/>
    </source>
</evidence>
<proteinExistence type="inferred from homology"/>
<evidence type="ECO:0000259" key="14">
    <source>
        <dbReference type="PROSITE" id="PS51999"/>
    </source>
</evidence>
<feature type="compositionally biased region" description="Low complexity" evidence="13">
    <location>
        <begin position="435"/>
        <end position="450"/>
    </location>
</feature>
<feature type="binding site" evidence="10">
    <location>
        <position position="195"/>
    </location>
    <ligand>
        <name>Mg(2+)</name>
        <dbReference type="ChEBI" id="CHEBI:18420"/>
        <label>1</label>
    </ligand>
</feature>
<feature type="active site" description="Proton acceptor" evidence="9">
    <location>
        <position position="309"/>
    </location>
</feature>
<dbReference type="GO" id="GO:0006284">
    <property type="term" value="P:base-excision repair"/>
    <property type="evidence" value="ECO:0007669"/>
    <property type="project" value="TreeGrafter"/>
</dbReference>
<dbReference type="Pfam" id="PF03372">
    <property type="entry name" value="Exo_endo_phos"/>
    <property type="match status" value="1"/>
</dbReference>
<comment type="caution">
    <text evidence="15">The sequence shown here is derived from an EMBL/GenBank/DDBJ whole genome shotgun (WGS) entry which is preliminary data.</text>
</comment>
<evidence type="ECO:0000256" key="8">
    <source>
        <dbReference type="ARBA" id="ARBA00023242"/>
    </source>
</evidence>
<protein>
    <recommendedName>
        <fullName evidence="2">DNA-(apurinic or apyrimidinic site) endonuclease 2</fullName>
    </recommendedName>
</protein>
<feature type="compositionally biased region" description="Polar residues" evidence="13">
    <location>
        <begin position="554"/>
        <end position="572"/>
    </location>
</feature>
<dbReference type="SUPFAM" id="SSF56219">
    <property type="entry name" value="DNase I-like"/>
    <property type="match status" value="1"/>
</dbReference>
<sequence>MRVLSWNINGVRTLPNYHPWNTYKEFDEILNALNADIICFQEMKSSRQGLTKQVALPSSYDSFFSFHARKSGYSGTAIYTRRDTLVPLKAEEGLTGILQPKPPLSTDEKISRTYPPAVELNDREEDDAVDWKDLDSEGRAVVVDLGLFVLINTYCPNDGTGTEEREKFKMDYHRLLETRVNCLIKEGRQVMVVGDLNACAAIEDHCEGQLMVERGLAEGLEGEEGFWGKEYRRWIRDWLIKEDGTGGSMVDIVRKFWPDRKGMYTCWNTKISARDTNYGTRIDFILITPGLVPWIKAADIQPQLKGSDHCPVYVDFHDEIVDVNGVKTRLADALGARPTAGGRPAEPPRLAAKHWDEFKQKSLATFFGKKKGEVSKSSPSQTPPVVPPASMSRQTSQMSDVSTPSASPIVVDDDAPAISTAPSMTLQDKSSSAPIVTTTTSEHTTSIIQTSHKRKLVPESPDTSSKKPKPIQVQKKKEGPKQAGQTTLAGFFSQPKASVSSSSSKSKSKPTKSSSSVHPNLTTTTAAAAATQDQVEPLPIDVDEDADYQYALLLSQSDDAIPPSSSQGSSFRKQGQGKDQEKKKQAWDSLLAPTQTPVCTVHNEPAKEYTVNKPGPNKGKRFFICSRPVGPGYDKGRAERLREQVDPQWKCNYFKWSSDVRKEMAKKGHS</sequence>
<dbReference type="GO" id="GO:0005634">
    <property type="term" value="C:nucleus"/>
    <property type="evidence" value="ECO:0007669"/>
    <property type="project" value="TreeGrafter"/>
</dbReference>
<dbReference type="InterPro" id="IPR004808">
    <property type="entry name" value="AP_endonuc_1"/>
</dbReference>
<feature type="compositionally biased region" description="Basic and acidic residues" evidence="13">
    <location>
        <begin position="576"/>
        <end position="586"/>
    </location>
</feature>
<dbReference type="Proteomes" id="UP000521872">
    <property type="component" value="Unassembled WGS sequence"/>
</dbReference>
<comment type="similarity">
    <text evidence="1">Belongs to the DNA repair enzymes AP/ExoA family.</text>
</comment>
<keyword evidence="4 12" id="KW-0863">Zinc-finger</keyword>
<keyword evidence="6" id="KW-0862">Zinc</keyword>
<evidence type="ECO:0000256" key="11">
    <source>
        <dbReference type="PIRSR" id="PIRSR604808-3"/>
    </source>
</evidence>
<evidence type="ECO:0000256" key="1">
    <source>
        <dbReference type="ARBA" id="ARBA00007092"/>
    </source>
</evidence>
<evidence type="ECO:0000256" key="6">
    <source>
        <dbReference type="ARBA" id="ARBA00022833"/>
    </source>
</evidence>
<feature type="binding site" evidence="10">
    <location>
        <position position="197"/>
    </location>
    <ligand>
        <name>Mg(2+)</name>
        <dbReference type="ChEBI" id="CHEBI:18420"/>
        <label>1</label>
    </ligand>
</feature>
<feature type="active site" description="Proton donor/acceptor" evidence="9">
    <location>
        <position position="195"/>
    </location>
</feature>
<keyword evidence="5" id="KW-0378">Hydrolase</keyword>
<evidence type="ECO:0000256" key="7">
    <source>
        <dbReference type="ARBA" id="ARBA00022842"/>
    </source>
</evidence>
<evidence type="ECO:0000256" key="13">
    <source>
        <dbReference type="SAM" id="MobiDB-lite"/>
    </source>
</evidence>
<feature type="active site" evidence="9">
    <location>
        <position position="154"/>
    </location>
</feature>
<feature type="site" description="Interaction with DNA substrate" evidence="11">
    <location>
        <position position="309"/>
    </location>
</feature>
<dbReference type="CDD" id="cd09088">
    <property type="entry name" value="Ape2-like_AP-endo"/>
    <property type="match status" value="1"/>
</dbReference>
<dbReference type="PROSITE" id="PS51435">
    <property type="entry name" value="AP_NUCLEASE_F1_4"/>
    <property type="match status" value="1"/>
</dbReference>
<dbReference type="GO" id="GO:0008081">
    <property type="term" value="F:phosphoric diester hydrolase activity"/>
    <property type="evidence" value="ECO:0007669"/>
    <property type="project" value="TreeGrafter"/>
</dbReference>
<feature type="region of interest" description="Disordered" evidence="13">
    <location>
        <begin position="369"/>
        <end position="586"/>
    </location>
</feature>
<feature type="site" description="Important for catalytic activity" evidence="11">
    <location>
        <position position="283"/>
    </location>
</feature>
<feature type="binding site" evidence="10">
    <location>
        <position position="309"/>
    </location>
    <ligand>
        <name>Mg(2+)</name>
        <dbReference type="ChEBI" id="CHEBI:18420"/>
        <label>2</label>
    </ligand>
</feature>
<evidence type="ECO:0000256" key="2">
    <source>
        <dbReference type="ARBA" id="ARBA00013541"/>
    </source>
</evidence>
<keyword evidence="16" id="KW-1185">Reference proteome</keyword>
<keyword evidence="3 10" id="KW-0479">Metal-binding</keyword>
<dbReference type="PROSITE" id="PS51999">
    <property type="entry name" value="ZF_GRF"/>
    <property type="match status" value="1"/>
</dbReference>
<feature type="compositionally biased region" description="Polar residues" evidence="13">
    <location>
        <begin position="391"/>
        <end position="406"/>
    </location>
</feature>
<evidence type="ECO:0000313" key="16">
    <source>
        <dbReference type="Proteomes" id="UP000521872"/>
    </source>
</evidence>
<name>A0A8H4QG76_9AGAR</name>
<evidence type="ECO:0000256" key="5">
    <source>
        <dbReference type="ARBA" id="ARBA00022801"/>
    </source>
</evidence>
<dbReference type="EMBL" id="JAACJL010000058">
    <property type="protein sequence ID" value="KAF4610457.1"/>
    <property type="molecule type" value="Genomic_DNA"/>
</dbReference>
<dbReference type="InterPro" id="IPR036691">
    <property type="entry name" value="Endo/exonu/phosph_ase_sf"/>
</dbReference>
<dbReference type="GO" id="GO:0003906">
    <property type="term" value="F:DNA-(apurinic or apyrimidinic site) endonuclease activity"/>
    <property type="evidence" value="ECO:0007669"/>
    <property type="project" value="TreeGrafter"/>
</dbReference>
<keyword evidence="7 10" id="KW-0460">Magnesium</keyword>
<evidence type="ECO:0000256" key="3">
    <source>
        <dbReference type="ARBA" id="ARBA00022723"/>
    </source>
</evidence>
<dbReference type="PANTHER" id="PTHR22748:SF4">
    <property type="entry name" value="DNA-(APURINIC OR APYRIMIDINIC SITE) ENDONUCLEASE 2"/>
    <property type="match status" value="1"/>
</dbReference>
<feature type="domain" description="GRF-type" evidence="14">
    <location>
        <begin position="599"/>
        <end position="660"/>
    </location>
</feature>
<feature type="binding site" evidence="10">
    <location>
        <position position="308"/>
    </location>
    <ligand>
        <name>Mg(2+)</name>
        <dbReference type="ChEBI" id="CHEBI:18420"/>
        <label>1</label>
    </ligand>
</feature>
<feature type="compositionally biased region" description="Low complexity" evidence="13">
    <location>
        <begin position="493"/>
        <end position="531"/>
    </location>
</feature>
<dbReference type="AlphaFoldDB" id="A0A8H4QG76"/>
<evidence type="ECO:0000313" key="15">
    <source>
        <dbReference type="EMBL" id="KAF4610457.1"/>
    </source>
</evidence>
<dbReference type="InterPro" id="IPR010666">
    <property type="entry name" value="Znf_GRF"/>
</dbReference>
<reference evidence="15 16" key="1">
    <citation type="submission" date="2019-12" db="EMBL/GenBank/DDBJ databases">
        <authorList>
            <person name="Floudas D."/>
            <person name="Bentzer J."/>
            <person name="Ahren D."/>
            <person name="Johansson T."/>
            <person name="Persson P."/>
            <person name="Tunlid A."/>
        </authorList>
    </citation>
    <scope>NUCLEOTIDE SEQUENCE [LARGE SCALE GENOMIC DNA]</scope>
    <source>
        <strain evidence="15 16">CBS 102.39</strain>
    </source>
</reference>
<feature type="binding site" evidence="10">
    <location>
        <position position="42"/>
    </location>
    <ligand>
        <name>Mg(2+)</name>
        <dbReference type="ChEBI" id="CHEBI:18420"/>
        <label>1</label>
    </ligand>
</feature>
<feature type="binding site" evidence="10">
    <location>
        <position position="7"/>
    </location>
    <ligand>
        <name>Mg(2+)</name>
        <dbReference type="ChEBI" id="CHEBI:18420"/>
        <label>1</label>
    </ligand>
</feature>
<gene>
    <name evidence="15" type="ORF">D9613_006552</name>
</gene>
<keyword evidence="8" id="KW-0539">Nucleus</keyword>
<evidence type="ECO:0000256" key="4">
    <source>
        <dbReference type="ARBA" id="ARBA00022771"/>
    </source>
</evidence>
<evidence type="ECO:0000256" key="9">
    <source>
        <dbReference type="PIRSR" id="PIRSR604808-1"/>
    </source>
</evidence>